<evidence type="ECO:0000313" key="1">
    <source>
        <dbReference type="EMBL" id="KAG9454890.1"/>
    </source>
</evidence>
<comment type="caution">
    <text evidence="1">The sequence shown here is derived from an EMBL/GenBank/DDBJ whole genome shotgun (WGS) entry which is preliminary data.</text>
</comment>
<dbReference type="EMBL" id="JAINDJ010000003">
    <property type="protein sequence ID" value="KAG9454890.1"/>
    <property type="molecule type" value="Genomic_DNA"/>
</dbReference>
<name>A0AAV7F184_ARIFI</name>
<proteinExistence type="predicted"/>
<accession>A0AAV7F184</accession>
<sequence length="166" mass="19276">MTKENPFSLITEGWTNVGFSNELLYGSLDECHWCDDEEDEGDGADSSTYTCYVANSDLMQEAVVSHYPIDDYIPKNKVLQPSFLERHPALPLREVARMWIQKERDPYQLDWDEITYWLIATGIIDRSSDQADEQVFYLKLDSEPIFDPEPAFFWTMLPELLPYGCS</sequence>
<evidence type="ECO:0000313" key="2">
    <source>
        <dbReference type="Proteomes" id="UP000825729"/>
    </source>
</evidence>
<reference evidence="1 2" key="1">
    <citation type="submission" date="2021-07" db="EMBL/GenBank/DDBJ databases">
        <title>The Aristolochia fimbriata genome: insights into angiosperm evolution, floral development and chemical biosynthesis.</title>
        <authorList>
            <person name="Jiao Y."/>
        </authorList>
    </citation>
    <scope>NUCLEOTIDE SEQUENCE [LARGE SCALE GENOMIC DNA]</scope>
    <source>
        <strain evidence="1">IBCAS-2021</strain>
        <tissue evidence="1">Leaf</tissue>
    </source>
</reference>
<protein>
    <submittedName>
        <fullName evidence="1">Uncharacterized protein</fullName>
    </submittedName>
</protein>
<gene>
    <name evidence="1" type="ORF">H6P81_007794</name>
</gene>
<organism evidence="1 2">
    <name type="scientific">Aristolochia fimbriata</name>
    <name type="common">White veined hardy Dutchman's pipe vine</name>
    <dbReference type="NCBI Taxonomy" id="158543"/>
    <lineage>
        <taxon>Eukaryota</taxon>
        <taxon>Viridiplantae</taxon>
        <taxon>Streptophyta</taxon>
        <taxon>Embryophyta</taxon>
        <taxon>Tracheophyta</taxon>
        <taxon>Spermatophyta</taxon>
        <taxon>Magnoliopsida</taxon>
        <taxon>Magnoliidae</taxon>
        <taxon>Piperales</taxon>
        <taxon>Aristolochiaceae</taxon>
        <taxon>Aristolochia</taxon>
    </lineage>
</organism>
<dbReference type="Proteomes" id="UP000825729">
    <property type="component" value="Unassembled WGS sequence"/>
</dbReference>
<dbReference type="AlphaFoldDB" id="A0AAV7F184"/>
<keyword evidence="2" id="KW-1185">Reference proteome</keyword>